<dbReference type="AlphaFoldDB" id="A0A6J3M382"/>
<feature type="compositionally biased region" description="Basic and acidic residues" evidence="1">
    <location>
        <begin position="36"/>
        <end position="50"/>
    </location>
</feature>
<dbReference type="InterPro" id="IPR052895">
    <property type="entry name" value="HetReg/Transcr_Mod"/>
</dbReference>
<reference evidence="4" key="3">
    <citation type="submission" date="2025-08" db="UniProtKB">
        <authorList>
            <consortium name="RefSeq"/>
        </authorList>
    </citation>
    <scope>IDENTIFICATION</scope>
    <source>
        <strain evidence="4">CBS 342.82</strain>
    </source>
</reference>
<feature type="domain" description="Heterokaryon incompatibility" evidence="2">
    <location>
        <begin position="120"/>
        <end position="260"/>
    </location>
</feature>
<reference evidence="4" key="1">
    <citation type="submission" date="2020-01" db="EMBL/GenBank/DDBJ databases">
        <authorList>
            <consortium name="DOE Joint Genome Institute"/>
            <person name="Haridas S."/>
            <person name="Albert R."/>
            <person name="Binder M."/>
            <person name="Bloem J."/>
            <person name="Labutti K."/>
            <person name="Salamov A."/>
            <person name="Andreopoulos B."/>
            <person name="Baker S.E."/>
            <person name="Barry K."/>
            <person name="Bills G."/>
            <person name="Bluhm B.H."/>
            <person name="Cannon C."/>
            <person name="Castanera R."/>
            <person name="Culley D.E."/>
            <person name="Daum C."/>
            <person name="Ezra D."/>
            <person name="Gonzalez J.B."/>
            <person name="Henrissat B."/>
            <person name="Kuo A."/>
            <person name="Liang C."/>
            <person name="Lipzen A."/>
            <person name="Lutzoni F."/>
            <person name="Magnuson J."/>
            <person name="Mondo S."/>
            <person name="Nolan M."/>
            <person name="Ohm R."/>
            <person name="Pangilinan J."/>
            <person name="Park H.-J."/>
            <person name="Ramirez L."/>
            <person name="Alfaro M."/>
            <person name="Sun H."/>
            <person name="Tritt A."/>
            <person name="Yoshinaga Y."/>
            <person name="Zwiers L.-H."/>
            <person name="Turgeon B.G."/>
            <person name="Goodwin S.B."/>
            <person name="Spatafora J.W."/>
            <person name="Crous P.W."/>
            <person name="Grigoriev I.V."/>
        </authorList>
    </citation>
    <scope>NUCLEOTIDE SEQUENCE</scope>
    <source>
        <strain evidence="4">CBS 342.82</strain>
    </source>
</reference>
<dbReference type="GeneID" id="54365527"/>
<accession>A0A6J3M382</accession>
<dbReference type="PANTHER" id="PTHR24148">
    <property type="entry name" value="ANKYRIN REPEAT DOMAIN-CONTAINING PROTEIN 39 HOMOLOG-RELATED"/>
    <property type="match status" value="1"/>
</dbReference>
<proteinExistence type="predicted"/>
<evidence type="ECO:0000259" key="2">
    <source>
        <dbReference type="Pfam" id="PF06985"/>
    </source>
</evidence>
<feature type="region of interest" description="Disordered" evidence="1">
    <location>
        <begin position="1"/>
        <end position="69"/>
    </location>
</feature>
<reference evidence="4" key="2">
    <citation type="submission" date="2020-04" db="EMBL/GenBank/DDBJ databases">
        <authorList>
            <consortium name="NCBI Genome Project"/>
        </authorList>
    </citation>
    <scope>NUCLEOTIDE SEQUENCE</scope>
    <source>
        <strain evidence="4">CBS 342.82</strain>
    </source>
</reference>
<dbReference type="OrthoDB" id="3553147at2759"/>
<dbReference type="InterPro" id="IPR010730">
    <property type="entry name" value="HET"/>
</dbReference>
<protein>
    <submittedName>
        <fullName evidence="4">HET-domain-containing protein</fullName>
    </submittedName>
</protein>
<dbReference type="Proteomes" id="UP000504637">
    <property type="component" value="Unplaced"/>
</dbReference>
<dbReference type="PANTHER" id="PTHR24148:SF64">
    <property type="entry name" value="HETEROKARYON INCOMPATIBILITY DOMAIN-CONTAINING PROTEIN"/>
    <property type="match status" value="1"/>
</dbReference>
<evidence type="ECO:0000256" key="1">
    <source>
        <dbReference type="SAM" id="MobiDB-lite"/>
    </source>
</evidence>
<name>A0A6J3M382_9PEZI</name>
<keyword evidence="3" id="KW-1185">Reference proteome</keyword>
<evidence type="ECO:0000313" key="3">
    <source>
        <dbReference type="Proteomes" id="UP000504637"/>
    </source>
</evidence>
<sequence length="619" mass="70141">MVSVSPRASFLDSDDEPEPGSTDPRFAFGFGSMSLTDDRYSEHEPDDYHRPLTGFSDHGHRRKQRSRQSSSLLNSACPFTYETEADGHAFRLVILHPGTGTSTIQCDLVLESTKNVRRVYNCLSYAWGSINRNNAILLNGRRFAVTSNLYSALQALRKPKTPVTIWIDMICIDQDNTGERGHQVSIMKTIFNQATKIYVWLGEDDDRSERLCAFAKSMRRGSDESAKTNLNRILSQRELRDAIRNLLQRPWFQRVWVIQEVALARRITVACGRAHMTWPELVRLIRDVKWPENPGFDKKASLLGNPRQRIAILTQMIAGQKEALAHTDITQLLILSKSSQATDSRDMVYAFHGLTLLTTVPNYSAPLDHSDPDYQRALKRLYIDTAEQYINSIRWEPSYSNWHKLDDGQKTFQLMSIIYSAGVLHRHLELPSWVPDWTFAWHLAPVFAKTIPNFLPATGRDEWSKGIRSEYRAGGDQMDIFELSKHQLHLRISALLVDTIVLVNEITPAPTPNESQVLSTSPISRFENEDVTNLSYGRHFFTTEQGYIGFTTPGTIESDEVAILVGGDVPVVLRRVTDKSGGSTDTFMVLCECYVQSPAVMHGDYLKQNRADAIEITIV</sequence>
<gene>
    <name evidence="4" type="ORF">K489DRAFT_410667</name>
</gene>
<organism evidence="4">
    <name type="scientific">Dissoconium aciculare CBS 342.82</name>
    <dbReference type="NCBI Taxonomy" id="1314786"/>
    <lineage>
        <taxon>Eukaryota</taxon>
        <taxon>Fungi</taxon>
        <taxon>Dikarya</taxon>
        <taxon>Ascomycota</taxon>
        <taxon>Pezizomycotina</taxon>
        <taxon>Dothideomycetes</taxon>
        <taxon>Dothideomycetidae</taxon>
        <taxon>Mycosphaerellales</taxon>
        <taxon>Dissoconiaceae</taxon>
        <taxon>Dissoconium</taxon>
    </lineage>
</organism>
<dbReference type="Pfam" id="PF06985">
    <property type="entry name" value="HET"/>
    <property type="match status" value="1"/>
</dbReference>
<evidence type="ECO:0000313" key="4">
    <source>
        <dbReference type="RefSeq" id="XP_033459384.1"/>
    </source>
</evidence>
<dbReference type="RefSeq" id="XP_033459384.1">
    <property type="nucleotide sequence ID" value="XM_033607728.1"/>
</dbReference>